<comment type="subcellular location">
    <subcellularLocation>
        <location evidence="1">Cell membrane</location>
        <topology evidence="1">Multi-pass membrane protein</topology>
    </subcellularLocation>
</comment>
<dbReference type="STRING" id="416943.SAMN05445871_2187"/>
<evidence type="ECO:0000256" key="7">
    <source>
        <dbReference type="ARBA" id="ARBA00024033"/>
    </source>
</evidence>
<evidence type="ECO:0000256" key="8">
    <source>
        <dbReference type="SAM" id="Phobius"/>
    </source>
</evidence>
<evidence type="ECO:0008006" key="11">
    <source>
        <dbReference type="Google" id="ProtNLM"/>
    </source>
</evidence>
<dbReference type="Pfam" id="PF09594">
    <property type="entry name" value="GT87"/>
    <property type="match status" value="1"/>
</dbReference>
<dbReference type="RefSeq" id="WP_090544719.1">
    <property type="nucleotide sequence ID" value="NZ_FNSR01000001.1"/>
</dbReference>
<gene>
    <name evidence="9" type="ORF">SAMN05192542_103490</name>
</gene>
<feature type="transmembrane region" description="Helical" evidence="8">
    <location>
        <begin position="135"/>
        <end position="155"/>
    </location>
</feature>
<keyword evidence="3" id="KW-0808">Transferase</keyword>
<name>A0A1H7JX87_9BURK</name>
<dbReference type="InterPro" id="IPR018584">
    <property type="entry name" value="GT87"/>
</dbReference>
<keyword evidence="4 8" id="KW-0812">Transmembrane</keyword>
<dbReference type="GO" id="GO:0016758">
    <property type="term" value="F:hexosyltransferase activity"/>
    <property type="evidence" value="ECO:0007669"/>
    <property type="project" value="InterPro"/>
</dbReference>
<evidence type="ECO:0000313" key="10">
    <source>
        <dbReference type="Proteomes" id="UP000199120"/>
    </source>
</evidence>
<feature type="transmembrane region" description="Helical" evidence="8">
    <location>
        <begin position="246"/>
        <end position="266"/>
    </location>
</feature>
<evidence type="ECO:0000313" key="9">
    <source>
        <dbReference type="EMBL" id="SEK79321.1"/>
    </source>
</evidence>
<feature type="transmembrane region" description="Helical" evidence="8">
    <location>
        <begin position="26"/>
        <end position="47"/>
    </location>
</feature>
<evidence type="ECO:0000256" key="4">
    <source>
        <dbReference type="ARBA" id="ARBA00022692"/>
    </source>
</evidence>
<organism evidence="9 10">
    <name type="scientific">Paraburkholderia caballeronis</name>
    <dbReference type="NCBI Taxonomy" id="416943"/>
    <lineage>
        <taxon>Bacteria</taxon>
        <taxon>Pseudomonadati</taxon>
        <taxon>Pseudomonadota</taxon>
        <taxon>Betaproteobacteria</taxon>
        <taxon>Burkholderiales</taxon>
        <taxon>Burkholderiaceae</taxon>
        <taxon>Paraburkholderia</taxon>
    </lineage>
</organism>
<keyword evidence="2" id="KW-1003">Cell membrane</keyword>
<evidence type="ECO:0000256" key="5">
    <source>
        <dbReference type="ARBA" id="ARBA00022989"/>
    </source>
</evidence>
<comment type="similarity">
    <text evidence="7">Belongs to the glycosyltransferase 87 family.</text>
</comment>
<dbReference type="GO" id="GO:0005886">
    <property type="term" value="C:plasma membrane"/>
    <property type="evidence" value="ECO:0007669"/>
    <property type="project" value="UniProtKB-SubCell"/>
</dbReference>
<evidence type="ECO:0000256" key="1">
    <source>
        <dbReference type="ARBA" id="ARBA00004651"/>
    </source>
</evidence>
<evidence type="ECO:0000256" key="2">
    <source>
        <dbReference type="ARBA" id="ARBA00022475"/>
    </source>
</evidence>
<feature type="transmembrane region" description="Helical" evidence="8">
    <location>
        <begin position="417"/>
        <end position="438"/>
    </location>
</feature>
<protein>
    <recommendedName>
        <fullName evidence="11">DUF2029 domain-containing protein</fullName>
    </recommendedName>
</protein>
<evidence type="ECO:0000256" key="6">
    <source>
        <dbReference type="ARBA" id="ARBA00023136"/>
    </source>
</evidence>
<keyword evidence="6 8" id="KW-0472">Membrane</keyword>
<feature type="transmembrane region" description="Helical" evidence="8">
    <location>
        <begin position="216"/>
        <end position="239"/>
    </location>
</feature>
<dbReference type="EMBL" id="FOAJ01000003">
    <property type="protein sequence ID" value="SEK79321.1"/>
    <property type="molecule type" value="Genomic_DNA"/>
</dbReference>
<evidence type="ECO:0000256" key="3">
    <source>
        <dbReference type="ARBA" id="ARBA00022679"/>
    </source>
</evidence>
<reference evidence="10" key="1">
    <citation type="submission" date="2016-10" db="EMBL/GenBank/DDBJ databases">
        <authorList>
            <person name="Varghese N."/>
            <person name="Submissions S."/>
        </authorList>
    </citation>
    <scope>NUCLEOTIDE SEQUENCE [LARGE SCALE GENOMIC DNA]</scope>
    <source>
        <strain evidence="10">LMG 26416</strain>
    </source>
</reference>
<dbReference type="OrthoDB" id="8833275at2"/>
<sequence length="480" mass="51797">MRGPATLAEPAREITPRRAPFVRSPLFVVCVVLVALAPALDAALYALGRLHALPAHGQSLTLLYRWGTTWVGGFSAGDSWDVMIDAYRWLQAHPGGRIYEQLFFVEHTKFQYPLTSLLPFALLSAAGVQVGQVGLNAASQIAVALDVLVAGWMTLRLAQATPLRDARWPLAIAFALATLLFYPLMRALELGQIQTGIDLLFALAACAWLGGRRALAGVLIGLICLLKPQFSLFFVWALLRRERGFAIAWLVVVATGWLAALGAFGVQNNVDYVAVLRALSSTGEVYQANQSVNGMLNRLLGTGDPFTWDAHGFPRVDPVVHIGTLVSSAAMIAAALFVPRRGHGASSFLDFLLAALTFTIASPIAWEHHYGIASTVFIGAAFALLRLRASAARVAGFVALAASYALTAHWLPGSALMVGALILLVLVHVLTFADAGRFESGGAPRRRRHLRVVPPMETDGRSVAWGRQLFPPMRSLRLRG</sequence>
<accession>A0A1H7JX87</accession>
<feature type="transmembrane region" description="Helical" evidence="8">
    <location>
        <begin position="345"/>
        <end position="364"/>
    </location>
</feature>
<feature type="transmembrane region" description="Helical" evidence="8">
    <location>
        <begin position="319"/>
        <end position="338"/>
    </location>
</feature>
<dbReference type="Proteomes" id="UP000199120">
    <property type="component" value="Unassembled WGS sequence"/>
</dbReference>
<keyword evidence="10" id="KW-1185">Reference proteome</keyword>
<proteinExistence type="inferred from homology"/>
<dbReference type="AlphaFoldDB" id="A0A1H7JX87"/>
<feature type="transmembrane region" description="Helical" evidence="8">
    <location>
        <begin position="394"/>
        <end position="411"/>
    </location>
</feature>
<feature type="transmembrane region" description="Helical" evidence="8">
    <location>
        <begin position="167"/>
        <end position="185"/>
    </location>
</feature>
<keyword evidence="5 8" id="KW-1133">Transmembrane helix</keyword>
<feature type="transmembrane region" description="Helical" evidence="8">
    <location>
        <begin position="370"/>
        <end position="387"/>
    </location>
</feature>